<dbReference type="InterPro" id="IPR010730">
    <property type="entry name" value="HET"/>
</dbReference>
<evidence type="ECO:0000259" key="1">
    <source>
        <dbReference type="Pfam" id="PF06985"/>
    </source>
</evidence>
<protein>
    <recommendedName>
        <fullName evidence="1">Heterokaryon incompatibility domain-containing protein</fullName>
    </recommendedName>
</protein>
<dbReference type="EMBL" id="JAHCVI010000001">
    <property type="protein sequence ID" value="KAG7294061.1"/>
    <property type="molecule type" value="Genomic_DNA"/>
</dbReference>
<dbReference type="Proteomes" id="UP001197093">
    <property type="component" value="Unassembled WGS sequence"/>
</dbReference>
<dbReference type="PANTHER" id="PTHR24148">
    <property type="entry name" value="ANKYRIN REPEAT DOMAIN-CONTAINING PROTEIN 39 HOMOLOG-RELATED"/>
    <property type="match status" value="1"/>
</dbReference>
<comment type="caution">
    <text evidence="2">The sequence shown here is derived from an EMBL/GenBank/DDBJ whole genome shotgun (WGS) entry which is preliminary data.</text>
</comment>
<organism evidence="2 3">
    <name type="scientific">Staphylotrichum longicolle</name>
    <dbReference type="NCBI Taxonomy" id="669026"/>
    <lineage>
        <taxon>Eukaryota</taxon>
        <taxon>Fungi</taxon>
        <taxon>Dikarya</taxon>
        <taxon>Ascomycota</taxon>
        <taxon>Pezizomycotina</taxon>
        <taxon>Sordariomycetes</taxon>
        <taxon>Sordariomycetidae</taxon>
        <taxon>Sordariales</taxon>
        <taxon>Chaetomiaceae</taxon>
        <taxon>Staphylotrichum</taxon>
    </lineage>
</organism>
<keyword evidence="3" id="KW-1185">Reference proteome</keyword>
<dbReference type="InterPro" id="IPR052895">
    <property type="entry name" value="HetReg/Transcr_Mod"/>
</dbReference>
<evidence type="ECO:0000313" key="2">
    <source>
        <dbReference type="EMBL" id="KAG7294061.1"/>
    </source>
</evidence>
<dbReference type="PANTHER" id="PTHR24148:SF64">
    <property type="entry name" value="HETEROKARYON INCOMPATIBILITY DOMAIN-CONTAINING PROTEIN"/>
    <property type="match status" value="1"/>
</dbReference>
<proteinExistence type="predicted"/>
<name>A0AAD4I3W3_9PEZI</name>
<dbReference type="Pfam" id="PF06985">
    <property type="entry name" value="HET"/>
    <property type="match status" value="1"/>
</dbReference>
<accession>A0AAD4I3W3</accession>
<sequence length="446" mass="49513">MTPGRFRFIVCSAFLDNQLFRVVEYDALPAAPYAAVSYPWSGLEAFDTPSNSFFRLPLEGGQISDPISLEVLRTACLAARHDDTDLLWVDQICIRQTSAQDKDWQISNMFDLYDRCRMCLVLPGGLQRLASPGEETNWIERSWTLQEAMPASTHVLFAWELRCGRLSETLTTGYIQEIETGRSAMMELGKLLQAAYVGPLGWRDQHVRVRLFGPNPEPILALMGAKEARVQEMREMAVWRSALLRTCSHPRDMILSIMGIFGVKLDASSYQRGDREKAAADLAFEMLRSGRNASWLGAAPASPNLSSVCSMPAFPVVDGREVYYTVDGCKRKPWEVMGSNLVWYVEPLATTSMPERGAGRLHITAKSLTVKVQDLKSDGKPAWGGFYFAASLILDEGPERGQTVKINLSASVAEGGYRAVVVGTSYVVDMESIIGWVGNRGLRDDC</sequence>
<gene>
    <name evidence="2" type="ORF">NEMBOFW57_004123</name>
</gene>
<feature type="domain" description="Heterokaryon incompatibility" evidence="1">
    <location>
        <begin position="33"/>
        <end position="124"/>
    </location>
</feature>
<reference evidence="2" key="1">
    <citation type="submission" date="2023-02" db="EMBL/GenBank/DDBJ databases">
        <authorList>
            <person name="Palmer J.M."/>
        </authorList>
    </citation>
    <scope>NUCLEOTIDE SEQUENCE</scope>
    <source>
        <strain evidence="2">FW57</strain>
    </source>
</reference>
<evidence type="ECO:0000313" key="3">
    <source>
        <dbReference type="Proteomes" id="UP001197093"/>
    </source>
</evidence>
<dbReference type="AlphaFoldDB" id="A0AAD4I3W3"/>